<proteinExistence type="inferred from homology"/>
<evidence type="ECO:0000256" key="1">
    <source>
        <dbReference type="ARBA" id="ARBA00004429"/>
    </source>
</evidence>
<evidence type="ECO:0000256" key="8">
    <source>
        <dbReference type="ARBA" id="ARBA00022692"/>
    </source>
</evidence>
<dbReference type="RefSeq" id="WP_317982785.1">
    <property type="nucleotide sequence ID" value="NZ_AP025145.1"/>
</dbReference>
<feature type="transmembrane region" description="Helical" evidence="15">
    <location>
        <begin position="51"/>
        <end position="68"/>
    </location>
</feature>
<keyword evidence="5" id="KW-0475">Mercuric resistance</keyword>
<keyword evidence="12 15" id="KW-0472">Membrane</keyword>
<keyword evidence="4" id="KW-0813">Transport</keyword>
<evidence type="ECO:0000313" key="16">
    <source>
        <dbReference type="EMBL" id="GLQ74371.1"/>
    </source>
</evidence>
<evidence type="ECO:0000256" key="2">
    <source>
        <dbReference type="ARBA" id="ARBA00008224"/>
    </source>
</evidence>
<evidence type="ECO:0000256" key="12">
    <source>
        <dbReference type="ARBA" id="ARBA00023136"/>
    </source>
</evidence>
<evidence type="ECO:0000256" key="10">
    <source>
        <dbReference type="ARBA" id="ARBA00022914"/>
    </source>
</evidence>
<keyword evidence="9" id="KW-0479">Metal-binding</keyword>
<keyword evidence="8 15" id="KW-0812">Transmembrane</keyword>
<evidence type="ECO:0000256" key="7">
    <source>
        <dbReference type="ARBA" id="ARBA00022519"/>
    </source>
</evidence>
<dbReference type="GO" id="GO:0015097">
    <property type="term" value="F:mercury ion transmembrane transporter activity"/>
    <property type="evidence" value="ECO:0007669"/>
    <property type="project" value="InterPro"/>
</dbReference>
<keyword evidence="17" id="KW-1185">Reference proteome</keyword>
<dbReference type="Pfam" id="PF02411">
    <property type="entry name" value="MerT"/>
    <property type="match status" value="1"/>
</dbReference>
<keyword evidence="6" id="KW-1003">Cell membrane</keyword>
<protein>
    <recommendedName>
        <fullName evidence="3">Mercuric transport protein MerT</fullName>
    </recommendedName>
    <alternativeName>
        <fullName evidence="13">Mercury ion transport protein</fullName>
    </alternativeName>
</protein>
<evidence type="ECO:0000256" key="3">
    <source>
        <dbReference type="ARBA" id="ARBA00017053"/>
    </source>
</evidence>
<feature type="transmembrane region" description="Helical" evidence="15">
    <location>
        <begin position="12"/>
        <end position="39"/>
    </location>
</feature>
<keyword evidence="7" id="KW-0997">Cell inner membrane</keyword>
<sequence>MDKTPSIPLISGMIAAVGASLCCVGPLILLLLGVSGSWISSLTMLEPYRPIFIIAVLTFFILAIRRIYRPIDQWQEDAACSIPKVRKRQKVVLWMASVVALILIASPYWIVFFV</sequence>
<gene>
    <name evidence="16" type="ORF">GCM10007932_37320</name>
</gene>
<name>A0AAV5NWN1_9VIBR</name>
<evidence type="ECO:0000256" key="13">
    <source>
        <dbReference type="ARBA" id="ARBA00030934"/>
    </source>
</evidence>
<dbReference type="AlphaFoldDB" id="A0AAV5NWN1"/>
<evidence type="ECO:0000313" key="17">
    <source>
        <dbReference type="Proteomes" id="UP001156690"/>
    </source>
</evidence>
<comment type="subcellular location">
    <subcellularLocation>
        <location evidence="1">Cell inner membrane</location>
        <topology evidence="1">Multi-pass membrane protein</topology>
    </subcellularLocation>
</comment>
<comment type="caution">
    <text evidence="16">The sequence shown here is derived from an EMBL/GenBank/DDBJ whole genome shotgun (WGS) entry which is preliminary data.</text>
</comment>
<reference evidence="17" key="1">
    <citation type="journal article" date="2019" name="Int. J. Syst. Evol. Microbiol.">
        <title>The Global Catalogue of Microorganisms (GCM) 10K type strain sequencing project: providing services to taxonomists for standard genome sequencing and annotation.</title>
        <authorList>
            <consortium name="The Broad Institute Genomics Platform"/>
            <consortium name="The Broad Institute Genome Sequencing Center for Infectious Disease"/>
            <person name="Wu L."/>
            <person name="Ma J."/>
        </authorList>
    </citation>
    <scope>NUCLEOTIDE SEQUENCE [LARGE SCALE GENOMIC DNA]</scope>
    <source>
        <strain evidence="17">NBRC 15640</strain>
    </source>
</reference>
<dbReference type="GO" id="GO:0005886">
    <property type="term" value="C:plasma membrane"/>
    <property type="evidence" value="ECO:0007669"/>
    <property type="project" value="UniProtKB-SubCell"/>
</dbReference>
<keyword evidence="10" id="KW-0476">Mercury</keyword>
<keyword evidence="11 15" id="KW-1133">Transmembrane helix</keyword>
<organism evidence="16 17">
    <name type="scientific">Vibrio penaeicida</name>
    <dbReference type="NCBI Taxonomy" id="104609"/>
    <lineage>
        <taxon>Bacteria</taxon>
        <taxon>Pseudomonadati</taxon>
        <taxon>Pseudomonadota</taxon>
        <taxon>Gammaproteobacteria</taxon>
        <taxon>Vibrionales</taxon>
        <taxon>Vibrionaceae</taxon>
        <taxon>Vibrio</taxon>
    </lineage>
</organism>
<evidence type="ECO:0000256" key="15">
    <source>
        <dbReference type="SAM" id="Phobius"/>
    </source>
</evidence>
<evidence type="ECO:0000256" key="14">
    <source>
        <dbReference type="ARBA" id="ARBA00045720"/>
    </source>
</evidence>
<feature type="transmembrane region" description="Helical" evidence="15">
    <location>
        <begin position="91"/>
        <end position="111"/>
    </location>
</feature>
<evidence type="ECO:0000256" key="5">
    <source>
        <dbReference type="ARBA" id="ARBA00022466"/>
    </source>
</evidence>
<evidence type="ECO:0000256" key="9">
    <source>
        <dbReference type="ARBA" id="ARBA00022723"/>
    </source>
</evidence>
<comment type="similarity">
    <text evidence="2">Belongs to the MerT family.</text>
</comment>
<evidence type="ECO:0000256" key="4">
    <source>
        <dbReference type="ARBA" id="ARBA00022448"/>
    </source>
</evidence>
<comment type="function">
    <text evidence="14">Involved in mercury resistance. Probably transfers a mercuric ion from the periplasmic Hg(2+)-binding protein MerP to the cytoplasmic mercuric reductase MerA.</text>
</comment>
<dbReference type="InterPro" id="IPR003457">
    <property type="entry name" value="Transprt_MerT"/>
</dbReference>
<evidence type="ECO:0000256" key="6">
    <source>
        <dbReference type="ARBA" id="ARBA00022475"/>
    </source>
</evidence>
<dbReference type="EMBL" id="BSNX01000055">
    <property type="protein sequence ID" value="GLQ74371.1"/>
    <property type="molecule type" value="Genomic_DNA"/>
</dbReference>
<dbReference type="Proteomes" id="UP001156690">
    <property type="component" value="Unassembled WGS sequence"/>
</dbReference>
<dbReference type="Gene3D" id="1.10.287.910">
    <property type="entry name" value="bacterial mercury transporter, merf"/>
    <property type="match status" value="1"/>
</dbReference>
<accession>A0AAV5NWN1</accession>
<evidence type="ECO:0000256" key="11">
    <source>
        <dbReference type="ARBA" id="ARBA00022989"/>
    </source>
</evidence>
<dbReference type="GO" id="GO:0046872">
    <property type="term" value="F:metal ion binding"/>
    <property type="evidence" value="ECO:0007669"/>
    <property type="project" value="UniProtKB-KW"/>
</dbReference>